<gene>
    <name evidence="2" type="ORF">HNAJ_LOCUS5061</name>
</gene>
<evidence type="ECO:0000313" key="3">
    <source>
        <dbReference type="Proteomes" id="UP000278807"/>
    </source>
</evidence>
<organism evidence="4">
    <name type="scientific">Rodentolepis nana</name>
    <name type="common">Dwarf tapeworm</name>
    <name type="synonym">Hymenolepis nana</name>
    <dbReference type="NCBI Taxonomy" id="102285"/>
    <lineage>
        <taxon>Eukaryota</taxon>
        <taxon>Metazoa</taxon>
        <taxon>Spiralia</taxon>
        <taxon>Lophotrochozoa</taxon>
        <taxon>Platyhelminthes</taxon>
        <taxon>Cestoda</taxon>
        <taxon>Eucestoda</taxon>
        <taxon>Cyclophyllidea</taxon>
        <taxon>Hymenolepididae</taxon>
        <taxon>Rodentolepis</taxon>
    </lineage>
</organism>
<evidence type="ECO:0000313" key="4">
    <source>
        <dbReference type="WBParaSite" id="HNAJ_0000506301-mRNA-1"/>
    </source>
</evidence>
<evidence type="ECO:0000313" key="2">
    <source>
        <dbReference type="EMBL" id="VDO00921.1"/>
    </source>
</evidence>
<sequence length="119" mass="12801">MLVLLEFGLYCRVFCCFGCRSESRQLGTRIFAYVDSDRAAWTNYQQQQQQQQVHPIKGPSNGMGVMPSIPPPPPYPPPPLPSTGGPMAPPFPAPPIPTGGQDGHRHLSDDGSLPSGGSK</sequence>
<dbReference type="STRING" id="102285.A0A0R3TDC4"/>
<dbReference type="WBParaSite" id="HNAJ_0000506301-mRNA-1">
    <property type="protein sequence ID" value="HNAJ_0000506301-mRNA-1"/>
    <property type="gene ID" value="HNAJ_0000506301"/>
</dbReference>
<feature type="compositionally biased region" description="Low complexity" evidence="1">
    <location>
        <begin position="110"/>
        <end position="119"/>
    </location>
</feature>
<evidence type="ECO:0000256" key="1">
    <source>
        <dbReference type="SAM" id="MobiDB-lite"/>
    </source>
</evidence>
<reference evidence="2 3" key="2">
    <citation type="submission" date="2018-11" db="EMBL/GenBank/DDBJ databases">
        <authorList>
            <consortium name="Pathogen Informatics"/>
        </authorList>
    </citation>
    <scope>NUCLEOTIDE SEQUENCE [LARGE SCALE GENOMIC DNA]</scope>
</reference>
<proteinExistence type="predicted"/>
<dbReference type="Proteomes" id="UP000278807">
    <property type="component" value="Unassembled WGS sequence"/>
</dbReference>
<dbReference type="EMBL" id="UZAE01004008">
    <property type="protein sequence ID" value="VDO00921.1"/>
    <property type="molecule type" value="Genomic_DNA"/>
</dbReference>
<dbReference type="AlphaFoldDB" id="A0A0R3TDC4"/>
<accession>A0A0R3TDC4</accession>
<feature type="region of interest" description="Disordered" evidence="1">
    <location>
        <begin position="43"/>
        <end position="119"/>
    </location>
</feature>
<name>A0A0R3TDC4_RODNA</name>
<feature type="compositionally biased region" description="Pro residues" evidence="1">
    <location>
        <begin position="68"/>
        <end position="97"/>
    </location>
</feature>
<protein>
    <submittedName>
        <fullName evidence="4">WH1 domain-containing protein</fullName>
    </submittedName>
</protein>
<keyword evidence="3" id="KW-1185">Reference proteome</keyword>
<reference evidence="4" key="1">
    <citation type="submission" date="2017-02" db="UniProtKB">
        <authorList>
            <consortium name="WormBaseParasite"/>
        </authorList>
    </citation>
    <scope>IDENTIFICATION</scope>
</reference>